<keyword evidence="4" id="KW-1185">Reference proteome</keyword>
<dbReference type="STRING" id="106004.A0A1Y2FPP5"/>
<evidence type="ECO:0000259" key="2">
    <source>
        <dbReference type="Pfam" id="PF20236"/>
    </source>
</evidence>
<dbReference type="AlphaFoldDB" id="A0A1Y2FPP5"/>
<dbReference type="EMBL" id="MCGR01000015">
    <property type="protein sequence ID" value="ORY85948.1"/>
    <property type="molecule type" value="Genomic_DNA"/>
</dbReference>
<evidence type="ECO:0000256" key="1">
    <source>
        <dbReference type="SAM" id="MobiDB-lite"/>
    </source>
</evidence>
<feature type="region of interest" description="Disordered" evidence="1">
    <location>
        <begin position="1"/>
        <end position="61"/>
    </location>
</feature>
<reference evidence="3 4" key="1">
    <citation type="submission" date="2016-07" db="EMBL/GenBank/DDBJ databases">
        <title>Pervasive Adenine N6-methylation of Active Genes in Fungi.</title>
        <authorList>
            <consortium name="DOE Joint Genome Institute"/>
            <person name="Mondo S.J."/>
            <person name="Dannebaum R.O."/>
            <person name="Kuo R.C."/>
            <person name="Labutti K."/>
            <person name="Haridas S."/>
            <person name="Kuo A."/>
            <person name="Salamov A."/>
            <person name="Ahrendt S.R."/>
            <person name="Lipzen A."/>
            <person name="Sullivan W."/>
            <person name="Andreopoulos W.B."/>
            <person name="Clum A."/>
            <person name="Lindquist E."/>
            <person name="Daum C."/>
            <person name="Ramamoorthy G.K."/>
            <person name="Gryganskyi A."/>
            <person name="Culley D."/>
            <person name="Magnuson J.K."/>
            <person name="James T.Y."/>
            <person name="O'Malley M.A."/>
            <person name="Stajich J.E."/>
            <person name="Spatafora J.W."/>
            <person name="Visel A."/>
            <person name="Grigoriev I.V."/>
        </authorList>
    </citation>
    <scope>NUCLEOTIDE SEQUENCE [LARGE SCALE GENOMIC DNA]</scope>
    <source>
        <strain evidence="3 4">62-1032</strain>
    </source>
</reference>
<sequence>MDSTQQTPAYDSEAPPYSPNQAPSSPSYGQPAYPQDRKERPATTLQDPAAPIVSTSATPPDLKAEDKETVLYYLKFGRKLGREWIASLHRGGKEGPFICSLDKKAWSHAKTINMPESDGGQRYSLIKPKVLSHAHYFDVPDGSRFEWRKDGVVTKNWTLRKQLPGQEPHDRQVVAEYKYSSFSSKKNGKLFVHADFLQQKVLDLIVATALAIEEWQREQD</sequence>
<feature type="compositionally biased region" description="Polar residues" evidence="1">
    <location>
        <begin position="19"/>
        <end position="28"/>
    </location>
</feature>
<name>A0A1Y2FPP5_9BASI</name>
<dbReference type="Proteomes" id="UP000193467">
    <property type="component" value="Unassembled WGS sequence"/>
</dbReference>
<dbReference type="InterPro" id="IPR046528">
    <property type="entry name" value="DUF6593"/>
</dbReference>
<dbReference type="Pfam" id="PF20236">
    <property type="entry name" value="DUF6593"/>
    <property type="match status" value="1"/>
</dbReference>
<comment type="caution">
    <text evidence="3">The sequence shown here is derived from an EMBL/GenBank/DDBJ whole genome shotgun (WGS) entry which is preliminary data.</text>
</comment>
<accession>A0A1Y2FPP5</accession>
<evidence type="ECO:0000313" key="4">
    <source>
        <dbReference type="Proteomes" id="UP000193467"/>
    </source>
</evidence>
<organism evidence="3 4">
    <name type="scientific">Leucosporidium creatinivorum</name>
    <dbReference type="NCBI Taxonomy" id="106004"/>
    <lineage>
        <taxon>Eukaryota</taxon>
        <taxon>Fungi</taxon>
        <taxon>Dikarya</taxon>
        <taxon>Basidiomycota</taxon>
        <taxon>Pucciniomycotina</taxon>
        <taxon>Microbotryomycetes</taxon>
        <taxon>Leucosporidiales</taxon>
        <taxon>Leucosporidium</taxon>
    </lineage>
</organism>
<dbReference type="InParanoid" id="A0A1Y2FPP5"/>
<dbReference type="OrthoDB" id="2612513at2759"/>
<feature type="domain" description="DUF6593" evidence="2">
    <location>
        <begin position="43"/>
        <end position="217"/>
    </location>
</feature>
<protein>
    <recommendedName>
        <fullName evidence="2">DUF6593 domain-containing protein</fullName>
    </recommendedName>
</protein>
<proteinExistence type="predicted"/>
<evidence type="ECO:0000313" key="3">
    <source>
        <dbReference type="EMBL" id="ORY85948.1"/>
    </source>
</evidence>
<gene>
    <name evidence="3" type="ORF">BCR35DRAFT_351515</name>
</gene>